<gene>
    <name evidence="1" type="primary">gp_78063</name>
</gene>
<keyword evidence="2" id="KW-1185">Reference proteome</keyword>
<evidence type="ECO:0000313" key="1">
    <source>
        <dbReference type="EMBL" id="QWM91391.1"/>
    </source>
</evidence>
<dbReference type="KEGG" id="vg:75687847"/>
<dbReference type="GeneID" id="75687847"/>
<protein>
    <submittedName>
        <fullName evidence="1">Uncharacterized protein</fullName>
    </submittedName>
</protein>
<evidence type="ECO:0000313" key="2">
    <source>
        <dbReference type="Proteomes" id="UP000828083"/>
    </source>
</evidence>
<sequence>MEKATINGAMIAPYRAELETWNLIGKKILTVKAEPADLEYNDKVRANELRLVRPIMKYVIEEIDITGSRITCLPDGCTPVIELNNDPSLQFKIGPAKFNEVNNETIAQAIEFNSKPTTTGRAPIFFTDYLKLTEHVNRLNGFEMEKADQIAEEMLNLSKMLKELNNLQASNCDRYYDELGTPIKK</sequence>
<dbReference type="EMBL" id="MZ130500">
    <property type="protein sequence ID" value="QWM91391.1"/>
    <property type="molecule type" value="Genomic_DNA"/>
</dbReference>
<name>A0AAE7V5X4_9CAUD</name>
<dbReference type="Proteomes" id="UP000828083">
    <property type="component" value="Segment"/>
</dbReference>
<accession>A0AAE7V5X4</accession>
<dbReference type="RefSeq" id="YP_010510331.1">
    <property type="nucleotide sequence ID" value="NC_067218.1"/>
</dbReference>
<proteinExistence type="predicted"/>
<organism evidence="1 2">
    <name type="scientific">uncultured phage cr23_1</name>
    <dbReference type="NCBI Taxonomy" id="2986419"/>
    <lineage>
        <taxon>Viruses</taxon>
        <taxon>Duplodnaviria</taxon>
        <taxon>Heunggongvirae</taxon>
        <taxon>Uroviricota</taxon>
        <taxon>Caudoviricetes</taxon>
        <taxon>Crassvirales</taxon>
        <taxon>Suoliviridae</taxon>
        <taxon>Uncouvirinae</taxon>
        <taxon>Aurodevirus</taxon>
        <taxon>Aurodevirus hiberniae</taxon>
    </lineage>
</organism>
<reference evidence="1 2" key="1">
    <citation type="submission" date="2021-04" db="EMBL/GenBank/DDBJ databases">
        <authorList>
            <person name="Shkoporov A.N."/>
            <person name="Stockdale S.R."/>
            <person name="Guerin E."/>
            <person name="Ross R.P."/>
            <person name="Hill C."/>
        </authorList>
    </citation>
    <scope>NUCLEOTIDE SEQUENCE [LARGE SCALE GENOMIC DNA]</scope>
    <source>
        <strain evidence="2">cr23_1</strain>
    </source>
</reference>